<dbReference type="InterPro" id="IPR001005">
    <property type="entry name" value="SANT/Myb"/>
</dbReference>
<dbReference type="PROSITE" id="PS50090">
    <property type="entry name" value="MYB_LIKE"/>
    <property type="match status" value="1"/>
</dbReference>
<dbReference type="PANTHER" id="PTHR46872:SF5">
    <property type="entry name" value="MYB-LIKE DOMAIN-CONTAINING PROTEIN"/>
    <property type="match status" value="1"/>
</dbReference>
<dbReference type="EMBL" id="AP019303">
    <property type="protein sequence ID" value="BBH07462.1"/>
    <property type="molecule type" value="Genomic_DNA"/>
</dbReference>
<feature type="region of interest" description="Disordered" evidence="1">
    <location>
        <begin position="332"/>
        <end position="351"/>
    </location>
</feature>
<accession>A0A4Y1RSX8</accession>
<dbReference type="AlphaFoldDB" id="A0A4Y1RSX8"/>
<evidence type="ECO:0000313" key="3">
    <source>
        <dbReference type="EMBL" id="BBH07462.1"/>
    </source>
</evidence>
<evidence type="ECO:0000256" key="1">
    <source>
        <dbReference type="SAM" id="MobiDB-lite"/>
    </source>
</evidence>
<sequence>MLVNMGFKRPFDDVDFQELPFKHPRQLEFSDKLAPFSDAVSCYGAPRKTYVSGEDGNVVGKSQWLEVLEKYTVNENSTPVNKVIGAPFSLTTRSCREEDVGPGPDAYLPPAGDFEFDFPRRTFVPFKDVYSSLADRSPRKPVPVGPDHQARIPTWTGRVKCLDQTDESNRNRFSLHSLESEKVVNNASEEKLLGTSVIPMPDSNLSTLKCDKVGLGRTDCSCLDPGTVRCVQKHVMDAREELRRTLGNEKFVKLGFCDMGEEVARRWSEEEEETFLEVVYSNPASVGRNFWKQLSVVFPSRSKRELVSYYFNVFMLRRRAVQNRSNILEIDSDDDEWHGDNGGSIDRRVAEYDEDSVIESRVYQDDHVDHEEDYSDEDDSDDDDVDDDGSDGDGDGGHVKGDSSEEDGGIDNMESYMLKTVDDGKFDIVGQHGEKTSGCTREEFDFQDDSCVSFEFQSNMHDSCDRIDAGAAGSALQVTGFRNDRSKCLHGQPDASSDVVGHAYLLEPCDAKVWDARFPLDAMKGVDVLPTWSMIEEIFDEGMGDYKTRDEQKGPASG</sequence>
<reference evidence="3" key="1">
    <citation type="journal article" date="2019" name="Science">
        <title>Mutation of a bHLH transcription factor allowed almond domestication.</title>
        <authorList>
            <person name="Sanchez-Perez R."/>
            <person name="Pavan S."/>
            <person name="Mazzeo R."/>
            <person name="Moldovan C."/>
            <person name="Aiese Cigliano R."/>
            <person name="Del Cueto J."/>
            <person name="Ricciardi F."/>
            <person name="Lotti C."/>
            <person name="Ricciardi L."/>
            <person name="Dicenta F."/>
            <person name="Lopez-Marques R.L."/>
            <person name="Lindberg Moller B."/>
        </authorList>
    </citation>
    <scope>NUCLEOTIDE SEQUENCE</scope>
</reference>
<name>A0A4Y1RSX8_PRUDU</name>
<dbReference type="SMART" id="SM00717">
    <property type="entry name" value="SANT"/>
    <property type="match status" value="1"/>
</dbReference>
<evidence type="ECO:0000259" key="2">
    <source>
        <dbReference type="PROSITE" id="PS50090"/>
    </source>
</evidence>
<gene>
    <name evidence="3" type="ORF">Prudu_019408</name>
</gene>
<proteinExistence type="predicted"/>
<dbReference type="PANTHER" id="PTHR46872">
    <property type="entry name" value="DNA BINDING PROTEIN"/>
    <property type="match status" value="1"/>
</dbReference>
<feature type="region of interest" description="Disordered" evidence="1">
    <location>
        <begin position="359"/>
        <end position="410"/>
    </location>
</feature>
<feature type="compositionally biased region" description="Acidic residues" evidence="1">
    <location>
        <begin position="371"/>
        <end position="394"/>
    </location>
</feature>
<organism evidence="3">
    <name type="scientific">Prunus dulcis</name>
    <name type="common">Almond</name>
    <name type="synonym">Amygdalus dulcis</name>
    <dbReference type="NCBI Taxonomy" id="3755"/>
    <lineage>
        <taxon>Eukaryota</taxon>
        <taxon>Viridiplantae</taxon>
        <taxon>Streptophyta</taxon>
        <taxon>Embryophyta</taxon>
        <taxon>Tracheophyta</taxon>
        <taxon>Spermatophyta</taxon>
        <taxon>Magnoliopsida</taxon>
        <taxon>eudicotyledons</taxon>
        <taxon>Gunneridae</taxon>
        <taxon>Pentapetalae</taxon>
        <taxon>rosids</taxon>
        <taxon>fabids</taxon>
        <taxon>Rosales</taxon>
        <taxon>Rosaceae</taxon>
        <taxon>Amygdaloideae</taxon>
        <taxon>Amygdaleae</taxon>
        <taxon>Prunus</taxon>
    </lineage>
</organism>
<protein>
    <recommendedName>
        <fullName evidence="2">Myb-like domain-containing protein</fullName>
    </recommendedName>
</protein>
<feature type="domain" description="Myb-like" evidence="2">
    <location>
        <begin position="266"/>
        <end position="314"/>
    </location>
</feature>